<name>A0A0B7BGM5_9EUPU</name>
<proteinExistence type="predicted"/>
<organism evidence="1">
    <name type="scientific">Arion vulgaris</name>
    <dbReference type="NCBI Taxonomy" id="1028688"/>
    <lineage>
        <taxon>Eukaryota</taxon>
        <taxon>Metazoa</taxon>
        <taxon>Spiralia</taxon>
        <taxon>Lophotrochozoa</taxon>
        <taxon>Mollusca</taxon>
        <taxon>Gastropoda</taxon>
        <taxon>Heterobranchia</taxon>
        <taxon>Euthyneura</taxon>
        <taxon>Panpulmonata</taxon>
        <taxon>Eupulmonata</taxon>
        <taxon>Stylommatophora</taxon>
        <taxon>Helicina</taxon>
        <taxon>Arionoidea</taxon>
        <taxon>Arionidae</taxon>
        <taxon>Arion</taxon>
    </lineage>
</organism>
<dbReference type="EMBL" id="HACG01044475">
    <property type="protein sequence ID" value="CEK91340.1"/>
    <property type="molecule type" value="Transcribed_RNA"/>
</dbReference>
<evidence type="ECO:0000313" key="1">
    <source>
        <dbReference type="EMBL" id="CEK91340.1"/>
    </source>
</evidence>
<protein>
    <submittedName>
        <fullName evidence="1">Uncharacterized protein</fullName>
    </submittedName>
</protein>
<reference evidence="1" key="1">
    <citation type="submission" date="2014-12" db="EMBL/GenBank/DDBJ databases">
        <title>Insight into the proteome of Arion vulgaris.</title>
        <authorList>
            <person name="Aradska J."/>
            <person name="Bulat T."/>
            <person name="Smidak R."/>
            <person name="Sarate P."/>
            <person name="Gangsoo J."/>
            <person name="Sialana F."/>
            <person name="Bilban M."/>
            <person name="Lubec G."/>
        </authorList>
    </citation>
    <scope>NUCLEOTIDE SEQUENCE</scope>
    <source>
        <tissue evidence="1">Skin</tissue>
    </source>
</reference>
<gene>
    <name evidence="1" type="primary">ORF182358</name>
</gene>
<dbReference type="AlphaFoldDB" id="A0A0B7BGM5"/>
<sequence length="53" mass="6172">MVNGKYGPYTILPNIPQCKKKGSKKKENLFLYVKHRLFKIVEFLVSCKNTDLV</sequence>
<accession>A0A0B7BGM5</accession>